<comment type="caution">
    <text evidence="1">The sequence shown here is derived from an EMBL/GenBank/DDBJ whole genome shotgun (WGS) entry which is preliminary data.</text>
</comment>
<dbReference type="AlphaFoldDB" id="A0ABD2BH65"/>
<proteinExistence type="predicted"/>
<organism evidence="1 2">
    <name type="scientific">Vespula squamosa</name>
    <name type="common">Southern yellow jacket</name>
    <name type="synonym">Wasp</name>
    <dbReference type="NCBI Taxonomy" id="30214"/>
    <lineage>
        <taxon>Eukaryota</taxon>
        <taxon>Metazoa</taxon>
        <taxon>Ecdysozoa</taxon>
        <taxon>Arthropoda</taxon>
        <taxon>Hexapoda</taxon>
        <taxon>Insecta</taxon>
        <taxon>Pterygota</taxon>
        <taxon>Neoptera</taxon>
        <taxon>Endopterygota</taxon>
        <taxon>Hymenoptera</taxon>
        <taxon>Apocrita</taxon>
        <taxon>Aculeata</taxon>
        <taxon>Vespoidea</taxon>
        <taxon>Vespidae</taxon>
        <taxon>Vespinae</taxon>
        <taxon>Vespula</taxon>
    </lineage>
</organism>
<evidence type="ECO:0000313" key="2">
    <source>
        <dbReference type="Proteomes" id="UP001607302"/>
    </source>
</evidence>
<protein>
    <submittedName>
        <fullName evidence="1">Uncharacterized protein</fullName>
    </submittedName>
</protein>
<gene>
    <name evidence="1" type="ORF">V1478_004393</name>
</gene>
<accession>A0ABD2BH65</accession>
<dbReference type="EMBL" id="JAUDFV010000099">
    <property type="protein sequence ID" value="KAL2732083.1"/>
    <property type="molecule type" value="Genomic_DNA"/>
</dbReference>
<reference evidence="1 2" key="1">
    <citation type="journal article" date="2024" name="Ann. Entomol. Soc. Am.">
        <title>Genomic analyses of the southern and eastern yellowjacket wasps (Hymenoptera: Vespidae) reveal evolutionary signatures of social life.</title>
        <authorList>
            <person name="Catto M.A."/>
            <person name="Caine P.B."/>
            <person name="Orr S.E."/>
            <person name="Hunt B.G."/>
            <person name="Goodisman M.A.D."/>
        </authorList>
    </citation>
    <scope>NUCLEOTIDE SEQUENCE [LARGE SCALE GENOMIC DNA]</scope>
    <source>
        <strain evidence="1">233</strain>
        <tissue evidence="1">Head and thorax</tissue>
    </source>
</reference>
<sequence length="75" mass="8777">MDQDCIVEEFCLDKLSKTFRKKVTYLTFLYQVTDLWIMDLPSADSEIDEDVDITEISNPSEPTSRASRFFFNTLI</sequence>
<keyword evidence="2" id="KW-1185">Reference proteome</keyword>
<dbReference type="Proteomes" id="UP001607302">
    <property type="component" value="Unassembled WGS sequence"/>
</dbReference>
<name>A0ABD2BH65_VESSQ</name>
<evidence type="ECO:0000313" key="1">
    <source>
        <dbReference type="EMBL" id="KAL2732083.1"/>
    </source>
</evidence>